<accession>A0A3N8PJ20</accession>
<protein>
    <submittedName>
        <fullName evidence="1">Uncharacterized protein</fullName>
    </submittedName>
</protein>
<dbReference type="EMBL" id="QTQV01000015">
    <property type="protein sequence ID" value="RQT11724.1"/>
    <property type="molecule type" value="Genomic_DNA"/>
</dbReference>
<name>A0A3N8PJ20_9BURK</name>
<comment type="caution">
    <text evidence="1">The sequence shown here is derived from an EMBL/GenBank/DDBJ whole genome shotgun (WGS) entry which is preliminary data.</text>
</comment>
<reference evidence="1 2" key="1">
    <citation type="submission" date="2018-08" db="EMBL/GenBank/DDBJ databases">
        <title>Comparative analysis of Burkholderia isolates from Puerto Rico.</title>
        <authorList>
            <person name="Hall C."/>
            <person name="Sahl J."/>
            <person name="Wagner D."/>
        </authorList>
    </citation>
    <scope>NUCLEOTIDE SEQUENCE [LARGE SCALE GENOMIC DNA]</scope>
    <source>
        <strain evidence="1 2">Bp9025</strain>
    </source>
</reference>
<evidence type="ECO:0000313" key="1">
    <source>
        <dbReference type="EMBL" id="RQT11724.1"/>
    </source>
</evidence>
<proteinExistence type="predicted"/>
<sequence>MLYTGTEAAHVWRGRAPVSPAWFEIRPSNLPVHAEPLFDSRLDAIIGYRTETAGVACIYDLDGTCISVTEKPLEAPLIDPLDAIFVVGAVWRSGARALARIGAHGTHAIIGRSALSGLRTRFAASSGKQLRFAAVPLAHMQEPWRFVPVHILRLAIRHGKRIPDPKGHRGIFQYTAPMTHRGVRYQLDVVVRESDYTVLHFVYRH</sequence>
<dbReference type="Proteomes" id="UP000277921">
    <property type="component" value="Unassembled WGS sequence"/>
</dbReference>
<dbReference type="AlphaFoldDB" id="A0A3N8PJ20"/>
<gene>
    <name evidence="1" type="ORF">DF051_24120</name>
</gene>
<organism evidence="1 2">
    <name type="scientific">Burkholderia contaminans</name>
    <dbReference type="NCBI Taxonomy" id="488447"/>
    <lineage>
        <taxon>Bacteria</taxon>
        <taxon>Pseudomonadati</taxon>
        <taxon>Pseudomonadota</taxon>
        <taxon>Betaproteobacteria</taxon>
        <taxon>Burkholderiales</taxon>
        <taxon>Burkholderiaceae</taxon>
        <taxon>Burkholderia</taxon>
        <taxon>Burkholderia cepacia complex</taxon>
    </lineage>
</organism>
<evidence type="ECO:0000313" key="2">
    <source>
        <dbReference type="Proteomes" id="UP000277921"/>
    </source>
</evidence>